<dbReference type="Gene3D" id="2.60.40.3700">
    <property type="match status" value="1"/>
</dbReference>
<dbReference type="KEGG" id="tfl:RPIT_07475"/>
<keyword evidence="2" id="KW-1185">Reference proteome</keyword>
<accession>A0A1Q2CEX2</accession>
<dbReference type="PROSITE" id="PS51257">
    <property type="entry name" value="PROKAR_LIPOPROTEIN"/>
    <property type="match status" value="1"/>
</dbReference>
<dbReference type="RefSeq" id="WP_077341987.1">
    <property type="nucleotide sequence ID" value="NZ_CP019605.1"/>
</dbReference>
<name>A0A1Q2CEX2_9ACTN</name>
<dbReference type="NCBIfam" id="NF038094">
    <property type="entry name" value="CueP_fam"/>
    <property type="match status" value="1"/>
</dbReference>
<protein>
    <submittedName>
        <fullName evidence="1">Uncharacterized protein</fullName>
    </submittedName>
</protein>
<organism evidence="1 2">
    <name type="scientific">Tessaracoccus flavus</name>
    <dbReference type="NCBI Taxonomy" id="1610493"/>
    <lineage>
        <taxon>Bacteria</taxon>
        <taxon>Bacillati</taxon>
        <taxon>Actinomycetota</taxon>
        <taxon>Actinomycetes</taxon>
        <taxon>Propionibacteriales</taxon>
        <taxon>Propionibacteriaceae</taxon>
        <taxon>Tessaracoccus</taxon>
    </lineage>
</organism>
<dbReference type="Proteomes" id="UP000188324">
    <property type="component" value="Chromosome"/>
</dbReference>
<dbReference type="STRING" id="1610493.RPIT_07475"/>
<evidence type="ECO:0000313" key="2">
    <source>
        <dbReference type="Proteomes" id="UP000188324"/>
    </source>
</evidence>
<dbReference type="InterPro" id="IPR047808">
    <property type="entry name" value="CueP-like"/>
</dbReference>
<dbReference type="AlphaFoldDB" id="A0A1Q2CEX2"/>
<reference evidence="1 2" key="1">
    <citation type="journal article" date="2016" name="Int. J. Syst. Evol. Microbiol.">
        <title>Tessaracoccus flavus sp. nov., isolated from the drainage system of a lindane-producing factory.</title>
        <authorList>
            <person name="Kumari R."/>
            <person name="Singh P."/>
            <person name="Schumann P."/>
            <person name="Lal R."/>
        </authorList>
    </citation>
    <scope>NUCLEOTIDE SEQUENCE [LARGE SCALE GENOMIC DNA]</scope>
    <source>
        <strain evidence="1 2">RP1T</strain>
    </source>
</reference>
<sequence length="200" mass="20725">MRRRHLLTAAPALAAALVLSACTPGPDAAPTAPSTAPAAIDAAALLAPFDLTGRDGRELVDHLETLGGDDRPSELMASVRTDHLLLTTDAGEATLPLPADLFYVSVAPFAETTHECFYHSLTTCQGELVDTPVTLTVTDGDGTVVHTAETRTGANGFVGTWLPRGTTGTLSVTTEDGRTGQVNLGTSDDDPTCVTTLRVA</sequence>
<dbReference type="Pfam" id="PF21172">
    <property type="entry name" value="CueP"/>
    <property type="match status" value="1"/>
</dbReference>
<evidence type="ECO:0000313" key="1">
    <source>
        <dbReference type="EMBL" id="AQP44669.1"/>
    </source>
</evidence>
<dbReference type="OrthoDB" id="73040at2"/>
<gene>
    <name evidence="1" type="ORF">RPIT_07475</name>
</gene>
<proteinExistence type="predicted"/>
<dbReference type="EMBL" id="CP019605">
    <property type="protein sequence ID" value="AQP44669.1"/>
    <property type="molecule type" value="Genomic_DNA"/>
</dbReference>